<dbReference type="EMBL" id="CP065321">
    <property type="protein sequence ID" value="QQR28941.1"/>
    <property type="molecule type" value="Genomic_DNA"/>
</dbReference>
<protein>
    <recommendedName>
        <fullName evidence="6">Copper amine oxidase-like N-terminal domain-containing protein</fullName>
    </recommendedName>
</protein>
<evidence type="ECO:0000313" key="5">
    <source>
        <dbReference type="Proteomes" id="UP000596035"/>
    </source>
</evidence>
<keyword evidence="4" id="KW-1185">Reference proteome</keyword>
<accession>A0A1Z2XMH0</accession>
<reference evidence="4" key="2">
    <citation type="submission" date="2017-05" db="EMBL/GenBank/DDBJ databases">
        <title>Improved OligoMM genomes.</title>
        <authorList>
            <person name="Garzetti D."/>
        </authorList>
    </citation>
    <scope>NUCLEOTIDE SEQUENCE [LARGE SCALE GENOMIC DNA]</scope>
    <source>
        <strain evidence="4">KB18</strain>
    </source>
</reference>
<evidence type="ECO:0000313" key="2">
    <source>
        <dbReference type="EMBL" id="ASB39648.1"/>
    </source>
</evidence>
<dbReference type="EMBL" id="CP021422">
    <property type="protein sequence ID" value="ASB39648.1"/>
    <property type="molecule type" value="Genomic_DNA"/>
</dbReference>
<sequence length="204" mass="23088">MRNVLKIICLLLALVLLLPACSGESGSSSEKEQEKLLPIKINGTEIRVGETTVQTLLDQGMNVGWVDENYERVDVDPDMELEPNSYYTGGSINVNENIFAQISFVTEEEAIPLGEAVIARLEFYMHSEDDPAVLSKIEFDGVPVTELTREKAGEMYPDWTGDEVMWLKYGLEYKYDLNFDMTSGQMTKFTVEREYDVDWSGDQS</sequence>
<dbReference type="AlphaFoldDB" id="A0A1Z2XMH0"/>
<proteinExistence type="predicted"/>
<dbReference type="Proteomes" id="UP000596035">
    <property type="component" value="Chromosome"/>
</dbReference>
<feature type="chain" id="PRO_5044568646" description="Copper amine oxidase-like N-terminal domain-containing protein" evidence="1">
    <location>
        <begin position="23"/>
        <end position="204"/>
    </location>
</feature>
<evidence type="ECO:0000256" key="1">
    <source>
        <dbReference type="SAM" id="SignalP"/>
    </source>
</evidence>
<reference evidence="2" key="1">
    <citation type="journal article" date="2017" name="Genome Announc.">
        <title>High-Quality Whole-Genome Sequences of the Oligo-Mouse-Microbiota Bacterial Community.</title>
        <authorList>
            <person name="Garzetti D."/>
            <person name="Brugiroux S."/>
            <person name="Bunk B."/>
            <person name="Pukall R."/>
            <person name="McCoy K.D."/>
            <person name="Macpherson A.J."/>
            <person name="Stecher B."/>
        </authorList>
    </citation>
    <scope>NUCLEOTIDE SEQUENCE</scope>
    <source>
        <strain evidence="2">KB18</strain>
    </source>
</reference>
<feature type="signal peptide" evidence="1">
    <location>
        <begin position="1"/>
        <end position="22"/>
    </location>
</feature>
<evidence type="ECO:0000313" key="4">
    <source>
        <dbReference type="Proteomes" id="UP000196710"/>
    </source>
</evidence>
<evidence type="ECO:0000313" key="3">
    <source>
        <dbReference type="EMBL" id="QQR28941.1"/>
    </source>
</evidence>
<name>A0A1Z2XMH0_9FIRM</name>
<gene>
    <name evidence="2" type="ORF">ADH66_02610</name>
    <name evidence="3" type="ORF">I5Q82_12660</name>
</gene>
<dbReference type="Proteomes" id="UP000196710">
    <property type="component" value="Chromosome"/>
</dbReference>
<dbReference type="RefSeq" id="WP_066536025.1">
    <property type="nucleotide sequence ID" value="NZ_CAQHGX010000002.1"/>
</dbReference>
<dbReference type="KEGG" id="amur:ADH66_02610"/>
<reference evidence="3 5" key="3">
    <citation type="submission" date="2020-11" db="EMBL/GenBank/DDBJ databases">
        <title>Closed and high quality bacterial genomes of the OMM12 community.</title>
        <authorList>
            <person name="Marbouty M."/>
            <person name="Lamy-Besnier Q."/>
            <person name="Debarbieux L."/>
            <person name="Koszul R."/>
        </authorList>
    </citation>
    <scope>NUCLEOTIDE SEQUENCE [LARGE SCALE GENOMIC DNA]</scope>
    <source>
        <strain evidence="3 5">KB18</strain>
    </source>
</reference>
<organism evidence="3 5">
    <name type="scientific">Acutalibacter muris</name>
    <dbReference type="NCBI Taxonomy" id="1796620"/>
    <lineage>
        <taxon>Bacteria</taxon>
        <taxon>Bacillati</taxon>
        <taxon>Bacillota</taxon>
        <taxon>Clostridia</taxon>
        <taxon>Eubacteriales</taxon>
        <taxon>Acutalibacteraceae</taxon>
        <taxon>Acutalibacter</taxon>
    </lineage>
</organism>
<keyword evidence="1" id="KW-0732">Signal</keyword>
<evidence type="ECO:0008006" key="6">
    <source>
        <dbReference type="Google" id="ProtNLM"/>
    </source>
</evidence>